<evidence type="ECO:0000256" key="1">
    <source>
        <dbReference type="SAM" id="MobiDB-lite"/>
    </source>
</evidence>
<name>A0A183ESL7_9BILA</name>
<protein>
    <submittedName>
        <fullName evidence="2">Myotubularin phosphatase domain-containing protein</fullName>
    </submittedName>
</protein>
<dbReference type="WBParaSite" id="GPUH_0002398801-mRNA-1">
    <property type="protein sequence ID" value="GPUH_0002398801-mRNA-1"/>
    <property type="gene ID" value="GPUH_0002398801"/>
</dbReference>
<reference evidence="2" key="1">
    <citation type="submission" date="2016-06" db="UniProtKB">
        <authorList>
            <consortium name="WormBaseParasite"/>
        </authorList>
    </citation>
    <scope>IDENTIFICATION</scope>
</reference>
<proteinExistence type="predicted"/>
<feature type="region of interest" description="Disordered" evidence="1">
    <location>
        <begin position="47"/>
        <end position="76"/>
    </location>
</feature>
<dbReference type="AlphaFoldDB" id="A0A183ESL7"/>
<feature type="compositionally biased region" description="Polar residues" evidence="1">
    <location>
        <begin position="65"/>
        <end position="76"/>
    </location>
</feature>
<evidence type="ECO:0000313" key="2">
    <source>
        <dbReference type="WBParaSite" id="GPUH_0002398801-mRNA-1"/>
    </source>
</evidence>
<sequence length="76" mass="8452">LAAGQHPDPTNDAEARFQYSSKNLLRLDCCDIFRRCAEWLKNPGATRQSEYGSFENPVATDEPRNATNHIANASSI</sequence>
<accession>A0A183ESL7</accession>
<organism evidence="2">
    <name type="scientific">Gongylonema pulchrum</name>
    <dbReference type="NCBI Taxonomy" id="637853"/>
    <lineage>
        <taxon>Eukaryota</taxon>
        <taxon>Metazoa</taxon>
        <taxon>Ecdysozoa</taxon>
        <taxon>Nematoda</taxon>
        <taxon>Chromadorea</taxon>
        <taxon>Rhabditida</taxon>
        <taxon>Spirurina</taxon>
        <taxon>Spiruromorpha</taxon>
        <taxon>Spiruroidea</taxon>
        <taxon>Gongylonematidae</taxon>
        <taxon>Gongylonema</taxon>
    </lineage>
</organism>